<organism evidence="1 2">
    <name type="scientific">Solanum commersonii</name>
    <name type="common">Commerson's wild potato</name>
    <name type="synonym">Commerson's nightshade</name>
    <dbReference type="NCBI Taxonomy" id="4109"/>
    <lineage>
        <taxon>Eukaryota</taxon>
        <taxon>Viridiplantae</taxon>
        <taxon>Streptophyta</taxon>
        <taxon>Embryophyta</taxon>
        <taxon>Tracheophyta</taxon>
        <taxon>Spermatophyta</taxon>
        <taxon>Magnoliopsida</taxon>
        <taxon>eudicotyledons</taxon>
        <taxon>Gunneridae</taxon>
        <taxon>Pentapetalae</taxon>
        <taxon>asterids</taxon>
        <taxon>lamiids</taxon>
        <taxon>Solanales</taxon>
        <taxon>Solanaceae</taxon>
        <taxon>Solanoideae</taxon>
        <taxon>Solaneae</taxon>
        <taxon>Solanum</taxon>
    </lineage>
</organism>
<evidence type="ECO:0000313" key="2">
    <source>
        <dbReference type="Proteomes" id="UP000824120"/>
    </source>
</evidence>
<evidence type="ECO:0008006" key="3">
    <source>
        <dbReference type="Google" id="ProtNLM"/>
    </source>
</evidence>
<sequence length="96" mass="11646">MNGRRDHSRRRNYTLFPLLKELDLTDLPKLWHFFLTECTFEFSFLKKVKIDDCPEMNMGVINLHLSEKWKFKSTLCQKEMPRLRQIGKIHFFPEGK</sequence>
<dbReference type="AlphaFoldDB" id="A0A9J6B4U9"/>
<name>A0A9J6B4U9_SOLCO</name>
<dbReference type="Proteomes" id="UP000824120">
    <property type="component" value="Chromosome 1"/>
</dbReference>
<reference evidence="1 2" key="1">
    <citation type="submission" date="2020-09" db="EMBL/GenBank/DDBJ databases">
        <title>De no assembly of potato wild relative species, Solanum commersonii.</title>
        <authorList>
            <person name="Cho K."/>
        </authorList>
    </citation>
    <scope>NUCLEOTIDE SEQUENCE [LARGE SCALE GENOMIC DNA]</scope>
    <source>
        <strain evidence="1">LZ3.2</strain>
        <tissue evidence="1">Leaf</tissue>
    </source>
</reference>
<proteinExistence type="predicted"/>
<evidence type="ECO:0000313" key="1">
    <source>
        <dbReference type="EMBL" id="KAG5631626.1"/>
    </source>
</evidence>
<dbReference type="EMBL" id="JACXVP010000001">
    <property type="protein sequence ID" value="KAG5631626.1"/>
    <property type="molecule type" value="Genomic_DNA"/>
</dbReference>
<accession>A0A9J6B4U9</accession>
<keyword evidence="2" id="KW-1185">Reference proteome</keyword>
<dbReference type="OrthoDB" id="1747797at2759"/>
<protein>
    <recommendedName>
        <fullName evidence="3">Disease resistance protein</fullName>
    </recommendedName>
</protein>
<comment type="caution">
    <text evidence="1">The sequence shown here is derived from an EMBL/GenBank/DDBJ whole genome shotgun (WGS) entry which is preliminary data.</text>
</comment>
<gene>
    <name evidence="1" type="ORF">H5410_003343</name>
</gene>